<proteinExistence type="predicted"/>
<protein>
    <recommendedName>
        <fullName evidence="4">Methyltransferase domain-containing protein</fullName>
    </recommendedName>
</protein>
<accession>A0A165CZG2</accession>
<gene>
    <name evidence="2" type="ORF">EXIGLDRAFT_728284</name>
</gene>
<dbReference type="STRING" id="1314781.A0A165CZG2"/>
<dbReference type="Proteomes" id="UP000077266">
    <property type="component" value="Unassembled WGS sequence"/>
</dbReference>
<feature type="compositionally biased region" description="Pro residues" evidence="1">
    <location>
        <begin position="1"/>
        <end position="19"/>
    </location>
</feature>
<organism evidence="2 3">
    <name type="scientific">Exidia glandulosa HHB12029</name>
    <dbReference type="NCBI Taxonomy" id="1314781"/>
    <lineage>
        <taxon>Eukaryota</taxon>
        <taxon>Fungi</taxon>
        <taxon>Dikarya</taxon>
        <taxon>Basidiomycota</taxon>
        <taxon>Agaricomycotina</taxon>
        <taxon>Agaricomycetes</taxon>
        <taxon>Auriculariales</taxon>
        <taxon>Exidiaceae</taxon>
        <taxon>Exidia</taxon>
    </lineage>
</organism>
<dbReference type="SUPFAM" id="SSF53335">
    <property type="entry name" value="S-adenosyl-L-methionine-dependent methyltransferases"/>
    <property type="match status" value="1"/>
</dbReference>
<evidence type="ECO:0000256" key="1">
    <source>
        <dbReference type="SAM" id="MobiDB-lite"/>
    </source>
</evidence>
<reference evidence="2 3" key="1">
    <citation type="journal article" date="2016" name="Mol. Biol. Evol.">
        <title>Comparative Genomics of Early-Diverging Mushroom-Forming Fungi Provides Insights into the Origins of Lignocellulose Decay Capabilities.</title>
        <authorList>
            <person name="Nagy L.G."/>
            <person name="Riley R."/>
            <person name="Tritt A."/>
            <person name="Adam C."/>
            <person name="Daum C."/>
            <person name="Floudas D."/>
            <person name="Sun H."/>
            <person name="Yadav J.S."/>
            <person name="Pangilinan J."/>
            <person name="Larsson K.H."/>
            <person name="Matsuura K."/>
            <person name="Barry K."/>
            <person name="Labutti K."/>
            <person name="Kuo R."/>
            <person name="Ohm R.A."/>
            <person name="Bhattacharya S.S."/>
            <person name="Shirouzu T."/>
            <person name="Yoshinaga Y."/>
            <person name="Martin F.M."/>
            <person name="Grigoriev I.V."/>
            <person name="Hibbett D.S."/>
        </authorList>
    </citation>
    <scope>NUCLEOTIDE SEQUENCE [LARGE SCALE GENOMIC DNA]</scope>
    <source>
        <strain evidence="2 3">HHB12029</strain>
    </source>
</reference>
<keyword evidence="3" id="KW-1185">Reference proteome</keyword>
<feature type="compositionally biased region" description="Low complexity" evidence="1">
    <location>
        <begin position="50"/>
        <end position="62"/>
    </location>
</feature>
<evidence type="ECO:0000313" key="3">
    <source>
        <dbReference type="Proteomes" id="UP000077266"/>
    </source>
</evidence>
<dbReference type="InterPro" id="IPR029063">
    <property type="entry name" value="SAM-dependent_MTases_sf"/>
</dbReference>
<dbReference type="OrthoDB" id="3265906at2759"/>
<evidence type="ECO:0008006" key="4">
    <source>
        <dbReference type="Google" id="ProtNLM"/>
    </source>
</evidence>
<evidence type="ECO:0000313" key="2">
    <source>
        <dbReference type="EMBL" id="KZV83496.1"/>
    </source>
</evidence>
<name>A0A165CZG2_EXIGL</name>
<dbReference type="EMBL" id="KV426269">
    <property type="protein sequence ID" value="KZV83496.1"/>
    <property type="molecule type" value="Genomic_DNA"/>
</dbReference>
<feature type="compositionally biased region" description="Gly residues" evidence="1">
    <location>
        <begin position="69"/>
        <end position="97"/>
    </location>
</feature>
<dbReference type="Gene3D" id="3.40.50.150">
    <property type="entry name" value="Vaccinia Virus protein VP39"/>
    <property type="match status" value="1"/>
</dbReference>
<feature type="region of interest" description="Disordered" evidence="1">
    <location>
        <begin position="1"/>
        <end position="98"/>
    </location>
</feature>
<sequence>MFHPPHPPVPPVPPQPPFGGPHMHMPMHGPGGEHHRQHPPHPPHLPPPHFFMHGGPVWGRGSFPHHHGGPGGPRGGGGRGFLGRGGPRGLPGHGGRGGWRHHPYGHSLREEFFFDGRTRVHNVWTHRDGNDHEGEEELPHAYKIAQELALEVIEQAQLNPDTTTILDFGVDTTGFLASRVLQPHVKSLVGLAIDNSAVDAYNNHATTSNITAEQMRAIRLPFMGHLSSLEGQLFDIILCGQPIEQRPDIADVVPALAQFLKPGGTLFVVTLDLAIRHWSAEEEATSQHSEHIQEMFRLAGLEAFTINAVDSYGFSPAEPGVLFVAKAIKPEEGSVTETASTIDGDEA</sequence>
<dbReference type="AlphaFoldDB" id="A0A165CZG2"/>
<dbReference type="Pfam" id="PF13489">
    <property type="entry name" value="Methyltransf_23"/>
    <property type="match status" value="1"/>
</dbReference>
<dbReference type="InParanoid" id="A0A165CZG2"/>